<proteinExistence type="predicted"/>
<dbReference type="RefSeq" id="WP_220161785.1">
    <property type="nucleotide sequence ID" value="NZ_CP080507.1"/>
</dbReference>
<dbReference type="Proteomes" id="UP000825051">
    <property type="component" value="Chromosome"/>
</dbReference>
<dbReference type="AlphaFoldDB" id="A0A8F9TVD2"/>
<evidence type="ECO:0000313" key="2">
    <source>
        <dbReference type="EMBL" id="QYM78681.1"/>
    </source>
</evidence>
<feature type="transmembrane region" description="Helical" evidence="1">
    <location>
        <begin position="384"/>
        <end position="405"/>
    </location>
</feature>
<feature type="transmembrane region" description="Helical" evidence="1">
    <location>
        <begin position="205"/>
        <end position="233"/>
    </location>
</feature>
<gene>
    <name evidence="2" type="ORF">K0B96_15465</name>
</gene>
<feature type="transmembrane region" description="Helical" evidence="1">
    <location>
        <begin position="19"/>
        <end position="36"/>
    </location>
</feature>
<feature type="transmembrane region" description="Helical" evidence="1">
    <location>
        <begin position="435"/>
        <end position="453"/>
    </location>
</feature>
<reference evidence="2" key="1">
    <citation type="submission" date="2021-08" db="EMBL/GenBank/DDBJ databases">
        <title>Genome of a novel bacterium of the phylum Verrucomicrobia, Oleiharenicola sp. KSB-15.</title>
        <authorList>
            <person name="Chung J.-H."/>
            <person name="Ahn J.-H."/>
            <person name="Yoon Y."/>
            <person name="Kim D.-Y."/>
            <person name="An S.-H."/>
            <person name="Park I."/>
            <person name="Yeon J."/>
        </authorList>
    </citation>
    <scope>NUCLEOTIDE SEQUENCE</scope>
    <source>
        <strain evidence="2">KSB-15</strain>
    </source>
</reference>
<name>A0A8F9TVD2_9BACT</name>
<keyword evidence="3" id="KW-1185">Reference proteome</keyword>
<evidence type="ECO:0000313" key="3">
    <source>
        <dbReference type="Proteomes" id="UP000825051"/>
    </source>
</evidence>
<feature type="transmembrane region" description="Helical" evidence="1">
    <location>
        <begin position="118"/>
        <end position="140"/>
    </location>
</feature>
<accession>A0A8F9TVD2</accession>
<keyword evidence="1" id="KW-0812">Transmembrane</keyword>
<keyword evidence="1" id="KW-0472">Membrane</keyword>
<evidence type="ECO:0000256" key="1">
    <source>
        <dbReference type="SAM" id="Phobius"/>
    </source>
</evidence>
<organism evidence="2 3">
    <name type="scientific">Horticoccus luteus</name>
    <dbReference type="NCBI Taxonomy" id="2862869"/>
    <lineage>
        <taxon>Bacteria</taxon>
        <taxon>Pseudomonadati</taxon>
        <taxon>Verrucomicrobiota</taxon>
        <taxon>Opitutia</taxon>
        <taxon>Opitutales</taxon>
        <taxon>Opitutaceae</taxon>
        <taxon>Horticoccus</taxon>
    </lineage>
</organism>
<protein>
    <recommendedName>
        <fullName evidence="4">Glycosyltransferase RgtA/B/C/D-like domain-containing protein</fullName>
    </recommendedName>
</protein>
<dbReference type="KEGG" id="ole:K0B96_15465"/>
<evidence type="ECO:0008006" key="4">
    <source>
        <dbReference type="Google" id="ProtNLM"/>
    </source>
</evidence>
<keyword evidence="1" id="KW-1133">Transmembrane helix</keyword>
<feature type="transmembrane region" description="Helical" evidence="1">
    <location>
        <begin position="411"/>
        <end position="428"/>
    </location>
</feature>
<sequence>MRLGTNSSPTSTNAALPRWAWLAVALLLAAHAWFAWSGKREWGVTGDEIAHVVAGRAYWAWNDYRLQPENGNLPQRWAALPATLADTRLPPASTPEWATSDVWVLGHKYLFELHNDTAWLLSSARAMNVVWSVGVAFLVFLWARRFFGLLGGFVALVFCCADPTMLAHGALATSDMCMAFFFLAAVTAWDWHLRRLDVRSGLVSALVLGLACVAKFSAVLLGPMFVLIAVAHFALAANKWPWPRLALSVGGHLVTAWIVIWAFFGFRWAAVAPGGLAFDHFIFPWPDLLHDAGGAGLILGWLRTLHALPEAFLYGFNHVLVYSQQRAAFLDGDYSIHGWVRFFPLAFLYKSPLALLFALPVSAAIVLTRLGVERARRRRALDRAAPLLALLLVYGASALCTHLNIGQRHLLPLYPVCFIATGALGWRWRFAPWRVGALIGALLIGLVVGVARVHPHELAFFNAAAGGPQRGYLHLVDSSLDWGQDLPGLKKWLAAHAGDERVFLAYFGSDEPDHYRIAATRLPFVNGYHTPSVWYEPGAGLYCVSATMLQADYLPGRGDWTADTEREYQQLRALAPAFARYAQDPAARPALDRDASPSQWHTAWGRFDALRFVRLCHYLRVKPPLAQIGGSIFVYRLSADEVNTACDGDLHALLRLIETQARR</sequence>
<feature type="transmembrane region" description="Helical" evidence="1">
    <location>
        <begin position="353"/>
        <end position="372"/>
    </location>
</feature>
<dbReference type="EMBL" id="CP080507">
    <property type="protein sequence ID" value="QYM78681.1"/>
    <property type="molecule type" value="Genomic_DNA"/>
</dbReference>
<feature type="transmembrane region" description="Helical" evidence="1">
    <location>
        <begin position="245"/>
        <end position="264"/>
    </location>
</feature>
<feature type="transmembrane region" description="Helical" evidence="1">
    <location>
        <begin position="146"/>
        <end position="164"/>
    </location>
</feature>